<dbReference type="RefSeq" id="XP_056523615.1">
    <property type="nucleotide sequence ID" value="XM_056664558.1"/>
</dbReference>
<evidence type="ECO:0000313" key="2">
    <source>
        <dbReference type="Proteomes" id="UP001149079"/>
    </source>
</evidence>
<keyword evidence="2" id="KW-1185">Reference proteome</keyword>
<accession>A0A9W9H769</accession>
<name>A0A9W9H769_9EURO</name>
<dbReference type="OrthoDB" id="4332274at2759"/>
<reference evidence="1" key="1">
    <citation type="submission" date="2022-11" db="EMBL/GenBank/DDBJ databases">
        <authorList>
            <person name="Petersen C."/>
        </authorList>
    </citation>
    <scope>NUCLEOTIDE SEQUENCE</scope>
    <source>
        <strain evidence="1">IBT 22155</strain>
    </source>
</reference>
<proteinExistence type="predicted"/>
<sequence length="100" mass="11090">MTINKSQGQSLKMVGVNLRVPAFSRQLYVALRVTDVANLSVLLAEGSDKTENVVYPEVVQRFHGTAKNLPQSPQTTAFDSAKFMKFCHANPIGKLRHENC</sequence>
<reference evidence="1" key="2">
    <citation type="journal article" date="2023" name="IMA Fungus">
        <title>Comparative genomic study of the Penicillium genus elucidates a diverse pangenome and 15 lateral gene transfer events.</title>
        <authorList>
            <person name="Petersen C."/>
            <person name="Sorensen T."/>
            <person name="Nielsen M.R."/>
            <person name="Sondergaard T.E."/>
            <person name="Sorensen J.L."/>
            <person name="Fitzpatrick D.A."/>
            <person name="Frisvad J.C."/>
            <person name="Nielsen K.L."/>
        </authorList>
    </citation>
    <scope>NUCLEOTIDE SEQUENCE</scope>
    <source>
        <strain evidence="1">IBT 22155</strain>
    </source>
</reference>
<gene>
    <name evidence="1" type="ORF">N7515_003814</name>
</gene>
<organism evidence="1 2">
    <name type="scientific">Penicillium bovifimosum</name>
    <dbReference type="NCBI Taxonomy" id="126998"/>
    <lineage>
        <taxon>Eukaryota</taxon>
        <taxon>Fungi</taxon>
        <taxon>Dikarya</taxon>
        <taxon>Ascomycota</taxon>
        <taxon>Pezizomycotina</taxon>
        <taxon>Eurotiomycetes</taxon>
        <taxon>Eurotiomycetidae</taxon>
        <taxon>Eurotiales</taxon>
        <taxon>Aspergillaceae</taxon>
        <taxon>Penicillium</taxon>
    </lineage>
</organism>
<dbReference type="AlphaFoldDB" id="A0A9W9H769"/>
<protein>
    <submittedName>
        <fullName evidence="1">Uncharacterized protein</fullName>
    </submittedName>
</protein>
<evidence type="ECO:0000313" key="1">
    <source>
        <dbReference type="EMBL" id="KAJ5138966.1"/>
    </source>
</evidence>
<dbReference type="EMBL" id="JAPQKL010000003">
    <property type="protein sequence ID" value="KAJ5138966.1"/>
    <property type="molecule type" value="Genomic_DNA"/>
</dbReference>
<dbReference type="GeneID" id="81403728"/>
<comment type="caution">
    <text evidence="1">The sequence shown here is derived from an EMBL/GenBank/DDBJ whole genome shotgun (WGS) entry which is preliminary data.</text>
</comment>
<dbReference type="Proteomes" id="UP001149079">
    <property type="component" value="Unassembled WGS sequence"/>
</dbReference>